<name>A0A0J7KKD9_LASNI</name>
<dbReference type="GO" id="GO:0005737">
    <property type="term" value="C:cytoplasm"/>
    <property type="evidence" value="ECO:0007669"/>
    <property type="project" value="InterPro"/>
</dbReference>
<keyword evidence="7" id="KW-1185">Reference proteome</keyword>
<gene>
    <name evidence="6" type="ORF">RF55_9451</name>
</gene>
<reference evidence="6 7" key="1">
    <citation type="submission" date="2015-04" db="EMBL/GenBank/DDBJ databases">
        <title>Lasius niger genome sequencing.</title>
        <authorList>
            <person name="Konorov E.A."/>
            <person name="Nikitin M.A."/>
            <person name="Kirill M.V."/>
            <person name="Chang P."/>
        </authorList>
    </citation>
    <scope>NUCLEOTIDE SEQUENCE [LARGE SCALE GENOMIC DNA]</scope>
    <source>
        <tissue evidence="6">Whole</tissue>
    </source>
</reference>
<dbReference type="InterPro" id="IPR011356">
    <property type="entry name" value="Leucine_aapep/pepB"/>
</dbReference>
<dbReference type="Gene3D" id="3.40.630.10">
    <property type="entry name" value="Zn peptidases"/>
    <property type="match status" value="1"/>
</dbReference>
<sequence>MAPPRVEEYLAELFCGSNVTMQVISDQDTLLQEYPLFACVNRAASVIPRHAGRIIFLTYEPPACVLETIMLVGKGVTYDTGGADIKCQGVMAGMSRDKCGAAACAGFMQIVNLLQPPTVKVVAALCVVRNSVGENCYVADEVITAKSGARVRVSNTDAEGRMAMADALYHLKEMALCSVNPHLFTIATLTGHAFLSAGPGYSIAMDNAVARLSSNAEKLQASGETMGDPFEISRIRREDFRTHEGYAEGDDIRQAMNQPSSKIPRGHQGPAAFLIKASGLDKHGIGSEKPLKYCHLDIAGSAGDLPAQPTGSPILALAKAFLSDKKNTADAKNPNRHGVCSCTPLKYTHIDLYGHLRQPDHIPYSGNPVLALSYCYLIQGKCLTLRNEVPYEMQYVCELDCKPVCTSPSSPCEVPCDPSGTPCPPIARILTCPKPCERQSYPPAQSASLCQASAI</sequence>
<accession>A0A0J7KKD9</accession>
<organism evidence="6 7">
    <name type="scientific">Lasius niger</name>
    <name type="common">Black garden ant</name>
    <dbReference type="NCBI Taxonomy" id="67767"/>
    <lineage>
        <taxon>Eukaryota</taxon>
        <taxon>Metazoa</taxon>
        <taxon>Ecdysozoa</taxon>
        <taxon>Arthropoda</taxon>
        <taxon>Hexapoda</taxon>
        <taxon>Insecta</taxon>
        <taxon>Pterygota</taxon>
        <taxon>Neoptera</taxon>
        <taxon>Endopterygota</taxon>
        <taxon>Hymenoptera</taxon>
        <taxon>Apocrita</taxon>
        <taxon>Aculeata</taxon>
        <taxon>Formicoidea</taxon>
        <taxon>Formicidae</taxon>
        <taxon>Formicinae</taxon>
        <taxon>Lasius</taxon>
        <taxon>Lasius</taxon>
    </lineage>
</organism>
<evidence type="ECO:0000256" key="4">
    <source>
        <dbReference type="ARBA" id="ARBA00022801"/>
    </source>
</evidence>
<comment type="caution">
    <text evidence="6">The sequence shown here is derived from an EMBL/GenBank/DDBJ whole genome shotgun (WGS) entry which is preliminary data.</text>
</comment>
<keyword evidence="2 6" id="KW-0031">Aminopeptidase</keyword>
<dbReference type="AlphaFoldDB" id="A0A0J7KKD9"/>
<evidence type="ECO:0000259" key="5">
    <source>
        <dbReference type="PROSITE" id="PS00631"/>
    </source>
</evidence>
<dbReference type="PANTHER" id="PTHR11963:SF48">
    <property type="entry name" value="DIPEPTIDASE B, ISOFORM A"/>
    <property type="match status" value="1"/>
</dbReference>
<protein>
    <submittedName>
        <fullName evidence="6">Aminopeptidase-like protein</fullName>
    </submittedName>
</protein>
<dbReference type="STRING" id="67767.A0A0J7KKD9"/>
<dbReference type="PANTHER" id="PTHR11963">
    <property type="entry name" value="LEUCINE AMINOPEPTIDASE-RELATED"/>
    <property type="match status" value="1"/>
</dbReference>
<dbReference type="PaxDb" id="67767-A0A0J7KKD9"/>
<dbReference type="EMBL" id="LBMM01006266">
    <property type="protein sequence ID" value="KMQ90757.1"/>
    <property type="molecule type" value="Genomic_DNA"/>
</dbReference>
<evidence type="ECO:0000313" key="6">
    <source>
        <dbReference type="EMBL" id="KMQ90757.1"/>
    </source>
</evidence>
<dbReference type="Pfam" id="PF00883">
    <property type="entry name" value="Peptidase_M17"/>
    <property type="match status" value="1"/>
</dbReference>
<dbReference type="OrthoDB" id="10041421at2759"/>
<evidence type="ECO:0000256" key="2">
    <source>
        <dbReference type="ARBA" id="ARBA00022438"/>
    </source>
</evidence>
<evidence type="ECO:0000256" key="1">
    <source>
        <dbReference type="ARBA" id="ARBA00009528"/>
    </source>
</evidence>
<dbReference type="InterPro" id="IPR000819">
    <property type="entry name" value="Peptidase_M17_C"/>
</dbReference>
<dbReference type="SUPFAM" id="SSF53187">
    <property type="entry name" value="Zn-dependent exopeptidases"/>
    <property type="match status" value="1"/>
</dbReference>
<dbReference type="GO" id="GO:0070006">
    <property type="term" value="F:metalloaminopeptidase activity"/>
    <property type="evidence" value="ECO:0007669"/>
    <property type="project" value="InterPro"/>
</dbReference>
<dbReference type="GO" id="GO:0006508">
    <property type="term" value="P:proteolysis"/>
    <property type="evidence" value="ECO:0007669"/>
    <property type="project" value="UniProtKB-KW"/>
</dbReference>
<dbReference type="GO" id="GO:0030145">
    <property type="term" value="F:manganese ion binding"/>
    <property type="evidence" value="ECO:0007669"/>
    <property type="project" value="InterPro"/>
</dbReference>
<keyword evidence="4" id="KW-0378">Hydrolase</keyword>
<proteinExistence type="inferred from homology"/>
<dbReference type="Proteomes" id="UP000036403">
    <property type="component" value="Unassembled WGS sequence"/>
</dbReference>
<evidence type="ECO:0000256" key="3">
    <source>
        <dbReference type="ARBA" id="ARBA00022670"/>
    </source>
</evidence>
<keyword evidence="3" id="KW-0645">Protease</keyword>
<comment type="similarity">
    <text evidence="1">Belongs to the peptidase M17 family.</text>
</comment>
<dbReference type="PROSITE" id="PS00631">
    <property type="entry name" value="CYTOSOL_AP"/>
    <property type="match status" value="1"/>
</dbReference>
<feature type="domain" description="Cytosol aminopeptidase" evidence="5">
    <location>
        <begin position="155"/>
        <end position="162"/>
    </location>
</feature>
<dbReference type="PRINTS" id="PR00481">
    <property type="entry name" value="LAMNOPPTDASE"/>
</dbReference>
<evidence type="ECO:0000313" key="7">
    <source>
        <dbReference type="Proteomes" id="UP000036403"/>
    </source>
</evidence>